<sequence length="425" mass="46047">MVPGMSEESRFVTKVLHDLRRENFSGEAAARCCLSLLAVVKTKDWSRVKRASREGDAEQVADAVRQAAGTAAEADVLAGLNPETLRKLVSVFDKIAKWEMQAIRTIAELFAGRAAEGYQTPAPVAGLIAEIARPAEGATLFDPAARTGLVLVRSALRAGEASVRVVGWSFPDGIADPEPWRVARLLLLVSGIRDAEVGPAPLLDEYHTAAAPPADVVVSDLIQVPARNLRTEWAPKVQGLLANLTWSRRLVVLVPSNSLAKAADLRESLVDSGALAAVIRLPSGQFPRLLHDVDLLALRKEGGRDADGAVLFVDMAAYLAADASRSLDSRISRMVGDIVEAFQSGSDAWKDEPVARFARAVPLSEIRERQRTGTGSELEVTLYVPPVVEPVDLQAELERLRAIGRERQMIEADLERRIEAVLSRI</sequence>
<evidence type="ECO:0000259" key="1">
    <source>
        <dbReference type="Pfam" id="PF02384"/>
    </source>
</evidence>
<evidence type="ECO:0000313" key="2">
    <source>
        <dbReference type="EMBL" id="MDN7023598.1"/>
    </source>
</evidence>
<dbReference type="GO" id="GO:0032259">
    <property type="term" value="P:methylation"/>
    <property type="evidence" value="ECO:0007669"/>
    <property type="project" value="UniProtKB-KW"/>
</dbReference>
<comment type="caution">
    <text evidence="2">The sequence shown here is derived from an EMBL/GenBank/DDBJ whole genome shotgun (WGS) entry which is preliminary data.</text>
</comment>
<dbReference type="GO" id="GO:0008168">
    <property type="term" value="F:methyltransferase activity"/>
    <property type="evidence" value="ECO:0007669"/>
    <property type="project" value="UniProtKB-KW"/>
</dbReference>
<protein>
    <submittedName>
        <fullName evidence="2">SAM-dependent DNA methyltransferase</fullName>
    </submittedName>
</protein>
<keyword evidence="3" id="KW-1185">Reference proteome</keyword>
<dbReference type="InterPro" id="IPR003356">
    <property type="entry name" value="DNA_methylase_A-5"/>
</dbReference>
<keyword evidence="2" id="KW-0489">Methyltransferase</keyword>
<dbReference type="InterPro" id="IPR029063">
    <property type="entry name" value="SAM-dependent_MTases_sf"/>
</dbReference>
<name>A0ABT8M6P5_9EURY</name>
<evidence type="ECO:0000313" key="3">
    <source>
        <dbReference type="Proteomes" id="UP001168338"/>
    </source>
</evidence>
<dbReference type="RefSeq" id="WP_301662641.1">
    <property type="nucleotide sequence ID" value="NZ_VCYH01000001.1"/>
</dbReference>
<dbReference type="EMBL" id="VCYH01000001">
    <property type="protein sequence ID" value="MDN7023598.1"/>
    <property type="molecule type" value="Genomic_DNA"/>
</dbReference>
<keyword evidence="2" id="KW-0808">Transferase</keyword>
<organism evidence="2 3">
    <name type="scientific">Methanoculleus frigidifontis</name>
    <dbReference type="NCBI Taxonomy" id="2584085"/>
    <lineage>
        <taxon>Archaea</taxon>
        <taxon>Methanobacteriati</taxon>
        <taxon>Methanobacteriota</taxon>
        <taxon>Stenosarchaea group</taxon>
        <taxon>Methanomicrobia</taxon>
        <taxon>Methanomicrobiales</taxon>
        <taxon>Methanomicrobiaceae</taxon>
        <taxon>Methanoculleus</taxon>
    </lineage>
</organism>
<dbReference type="Proteomes" id="UP001168338">
    <property type="component" value="Unassembled WGS sequence"/>
</dbReference>
<dbReference type="Gene3D" id="3.40.50.150">
    <property type="entry name" value="Vaccinia Virus protein VP39"/>
    <property type="match status" value="2"/>
</dbReference>
<feature type="domain" description="DNA methylase adenine-specific" evidence="1">
    <location>
        <begin position="239"/>
        <end position="370"/>
    </location>
</feature>
<proteinExistence type="predicted"/>
<dbReference type="Pfam" id="PF02384">
    <property type="entry name" value="N6_Mtase"/>
    <property type="match status" value="1"/>
</dbReference>
<dbReference type="InterPro" id="IPR052916">
    <property type="entry name" value="Type-I_RE_MTase_Subunit"/>
</dbReference>
<reference evidence="2" key="1">
    <citation type="submission" date="2019-05" db="EMBL/GenBank/DDBJ databases">
        <title>Methanoculleus sp. FWC-SCC1, a methanogenic archaeon isolated from deep marine cold seep.</title>
        <authorList>
            <person name="Chen Y.-W."/>
            <person name="Chen S.-C."/>
            <person name="Teng N.-H."/>
            <person name="Lai M.-C."/>
        </authorList>
    </citation>
    <scope>NUCLEOTIDE SEQUENCE</scope>
    <source>
        <strain evidence="2">FWC-SCC1</strain>
    </source>
</reference>
<dbReference type="PANTHER" id="PTHR42998:SF1">
    <property type="entry name" value="TYPE I RESTRICTION ENZYME HINDI METHYLASE SUBUNIT"/>
    <property type="match status" value="1"/>
</dbReference>
<accession>A0ABT8M6P5</accession>
<dbReference type="SUPFAM" id="SSF53335">
    <property type="entry name" value="S-adenosyl-L-methionine-dependent methyltransferases"/>
    <property type="match status" value="1"/>
</dbReference>
<dbReference type="PANTHER" id="PTHR42998">
    <property type="entry name" value="TYPE I RESTRICTION ENZYME HINDVIIP M PROTEIN-RELATED"/>
    <property type="match status" value="1"/>
</dbReference>
<gene>
    <name evidence="2" type="ORF">FGU65_01570</name>
</gene>